<sequence length="348" mass="38262">MIDLRSDTLSKPSKEMRKAMYEAETGDDGRIDSFGRSEDPTVRRLEDLSAEISGHEAALFCNSGTMANYIAILTHEAQRGDSILTDRSSHISRSEKGLFMEHLFGLTPEFYPVDDHGIPDSDAIENIVKNGQSRLLLLENTHNAYGGTCISVSKMKKLCAIAHLYSAPVHLDGARIFNAAAYFDIDVKALTSPADSMMFCLSKGLGAPVGSMLCGNRDFIYRARKLRKILGGSMRQAGVIAAAGIVALEDAVEKSKVDHENALYLARNINTEYMKIDVDAVQTNIIIADISSSGRSAAHLVNELEQKGLRLQAISDTKVRMATYKDISAEEIKKTVSIINNYFNNKYL</sequence>
<dbReference type="Pfam" id="PF01212">
    <property type="entry name" value="Beta_elim_lyase"/>
    <property type="match status" value="1"/>
</dbReference>
<dbReference type="Gene3D" id="3.40.640.10">
    <property type="entry name" value="Type I PLP-dependent aspartate aminotransferase-like (Major domain)"/>
    <property type="match status" value="1"/>
</dbReference>
<dbReference type="EMBL" id="OBQF01000002">
    <property type="protein sequence ID" value="SOC40698.1"/>
    <property type="molecule type" value="Genomic_DNA"/>
</dbReference>
<dbReference type="RefSeq" id="WP_097039882.1">
    <property type="nucleotide sequence ID" value="NZ_OBQF01000002.1"/>
</dbReference>
<name>A0A285UH19_9STAP</name>
<keyword evidence="4" id="KW-0456">Lyase</keyword>
<dbReference type="OrthoDB" id="9774495at2"/>
<evidence type="ECO:0000259" key="6">
    <source>
        <dbReference type="Pfam" id="PF01212"/>
    </source>
</evidence>
<evidence type="ECO:0000313" key="8">
    <source>
        <dbReference type="Proteomes" id="UP000219412"/>
    </source>
</evidence>
<dbReference type="Proteomes" id="UP000219412">
    <property type="component" value="Unassembled WGS sequence"/>
</dbReference>
<evidence type="ECO:0000256" key="3">
    <source>
        <dbReference type="ARBA" id="ARBA00022898"/>
    </source>
</evidence>
<comment type="cofactor">
    <cofactor evidence="1">
        <name>pyridoxal 5'-phosphate</name>
        <dbReference type="ChEBI" id="CHEBI:597326"/>
    </cofactor>
</comment>
<comment type="similarity">
    <text evidence="2">Belongs to the threonine aldolase family.</text>
</comment>
<feature type="domain" description="Aromatic amino acid beta-eliminating lyase/threonine aldolase" evidence="6">
    <location>
        <begin position="3"/>
        <end position="289"/>
    </location>
</feature>
<accession>A0A285UH19</accession>
<gene>
    <name evidence="7" type="ORF">SAMN05878391_1069</name>
</gene>
<dbReference type="GO" id="GO:0008732">
    <property type="term" value="F:L-allo-threonine aldolase activity"/>
    <property type="evidence" value="ECO:0007669"/>
    <property type="project" value="TreeGrafter"/>
</dbReference>
<evidence type="ECO:0000256" key="4">
    <source>
        <dbReference type="ARBA" id="ARBA00023239"/>
    </source>
</evidence>
<dbReference type="InterPro" id="IPR015421">
    <property type="entry name" value="PyrdxlP-dep_Trfase_major"/>
</dbReference>
<dbReference type="InterPro" id="IPR015424">
    <property type="entry name" value="PyrdxlP-dep_Trfase"/>
</dbReference>
<evidence type="ECO:0000256" key="5">
    <source>
        <dbReference type="PIRSR" id="PIRSR017617-1"/>
    </source>
</evidence>
<dbReference type="PIRSF" id="PIRSF017617">
    <property type="entry name" value="Thr_aldolase"/>
    <property type="match status" value="1"/>
</dbReference>
<dbReference type="AlphaFoldDB" id="A0A285UH19"/>
<dbReference type="InterPro" id="IPR023603">
    <property type="entry name" value="Low_specificity_L-TA-like"/>
</dbReference>
<evidence type="ECO:0000313" key="7">
    <source>
        <dbReference type="EMBL" id="SOC40698.1"/>
    </source>
</evidence>
<dbReference type="NCBIfam" id="NF041359">
    <property type="entry name" value="GntG_guanitoxin"/>
    <property type="match status" value="1"/>
</dbReference>
<protein>
    <submittedName>
        <fullName evidence="7">L-threonine aldolase</fullName>
    </submittedName>
</protein>
<dbReference type="PANTHER" id="PTHR48097">
    <property type="entry name" value="L-THREONINE ALDOLASE-RELATED"/>
    <property type="match status" value="1"/>
</dbReference>
<dbReference type="GO" id="GO:0005829">
    <property type="term" value="C:cytosol"/>
    <property type="evidence" value="ECO:0007669"/>
    <property type="project" value="TreeGrafter"/>
</dbReference>
<keyword evidence="3" id="KW-0663">Pyridoxal phosphate</keyword>
<feature type="modified residue" description="N6-(pyridoxal phosphate)lysine" evidence="5">
    <location>
        <position position="203"/>
    </location>
</feature>
<dbReference type="InterPro" id="IPR015422">
    <property type="entry name" value="PyrdxlP-dep_Trfase_small"/>
</dbReference>
<dbReference type="Gene3D" id="3.90.1150.10">
    <property type="entry name" value="Aspartate Aminotransferase, domain 1"/>
    <property type="match status" value="1"/>
</dbReference>
<dbReference type="InterPro" id="IPR001597">
    <property type="entry name" value="ArAA_b-elim_lyase/Thr_aldolase"/>
</dbReference>
<evidence type="ECO:0000256" key="2">
    <source>
        <dbReference type="ARBA" id="ARBA00006966"/>
    </source>
</evidence>
<dbReference type="GO" id="GO:0006545">
    <property type="term" value="P:glycine biosynthetic process"/>
    <property type="evidence" value="ECO:0007669"/>
    <property type="project" value="TreeGrafter"/>
</dbReference>
<evidence type="ECO:0000256" key="1">
    <source>
        <dbReference type="ARBA" id="ARBA00001933"/>
    </source>
</evidence>
<proteinExistence type="inferred from homology"/>
<dbReference type="PANTHER" id="PTHR48097:SF9">
    <property type="entry name" value="L-THREONINE ALDOLASE"/>
    <property type="match status" value="1"/>
</dbReference>
<dbReference type="SUPFAM" id="SSF53383">
    <property type="entry name" value="PLP-dependent transferases"/>
    <property type="match status" value="1"/>
</dbReference>
<reference evidence="8" key="1">
    <citation type="submission" date="2017-08" db="EMBL/GenBank/DDBJ databases">
        <authorList>
            <person name="Varghese N."/>
            <person name="Submissions S."/>
        </authorList>
    </citation>
    <scope>NUCLEOTIDE SEQUENCE [LARGE SCALE GENOMIC DNA]</scope>
    <source>
        <strain evidence="8">DSM 23173</strain>
    </source>
</reference>
<dbReference type="GO" id="GO:0006567">
    <property type="term" value="P:L-threonine catabolic process"/>
    <property type="evidence" value="ECO:0007669"/>
    <property type="project" value="TreeGrafter"/>
</dbReference>
<dbReference type="FunFam" id="3.40.640.10:FF:000030">
    <property type="entry name" value="Low-specificity L-threonine aldolase"/>
    <property type="match status" value="1"/>
</dbReference>
<keyword evidence="8" id="KW-1185">Reference proteome</keyword>
<organism evidence="7 8">
    <name type="scientific">Salinicoccus kekensis</name>
    <dbReference type="NCBI Taxonomy" id="714307"/>
    <lineage>
        <taxon>Bacteria</taxon>
        <taxon>Bacillati</taxon>
        <taxon>Bacillota</taxon>
        <taxon>Bacilli</taxon>
        <taxon>Bacillales</taxon>
        <taxon>Staphylococcaceae</taxon>
        <taxon>Salinicoccus</taxon>
    </lineage>
</organism>